<dbReference type="InterPro" id="IPR018197">
    <property type="entry name" value="Glycerate_kinase_RE-like"/>
</dbReference>
<accession>A0A1G9KYE3</accession>
<protein>
    <submittedName>
        <fullName evidence="1">Glycerate kinase</fullName>
    </submittedName>
</protein>
<dbReference type="GO" id="GO:0031388">
    <property type="term" value="P:organic acid phosphorylation"/>
    <property type="evidence" value="ECO:0007669"/>
    <property type="project" value="InterPro"/>
</dbReference>
<dbReference type="RefSeq" id="WP_093251392.1">
    <property type="nucleotide sequence ID" value="NZ_FNGP01000003.1"/>
</dbReference>
<dbReference type="InterPro" id="IPR036129">
    <property type="entry name" value="Glycerate_kinase_sf"/>
</dbReference>
<dbReference type="SUPFAM" id="SSF110738">
    <property type="entry name" value="Glycerate kinase I"/>
    <property type="match status" value="1"/>
</dbReference>
<dbReference type="PANTHER" id="PTHR21599:SF0">
    <property type="entry name" value="GLYCERATE KINASE"/>
    <property type="match status" value="1"/>
</dbReference>
<dbReference type="STRING" id="686624.SAMN04488242_1899"/>
<dbReference type="Gene3D" id="3.40.50.10350">
    <property type="entry name" value="Glycerate kinase, domain 1"/>
    <property type="match status" value="1"/>
</dbReference>
<evidence type="ECO:0000313" key="2">
    <source>
        <dbReference type="Proteomes" id="UP000199475"/>
    </source>
</evidence>
<reference evidence="1 2" key="1">
    <citation type="submission" date="2016-10" db="EMBL/GenBank/DDBJ databases">
        <authorList>
            <person name="de Groot N.N."/>
        </authorList>
    </citation>
    <scope>NUCLEOTIDE SEQUENCE [LARGE SCALE GENOMIC DNA]</scope>
    <source>
        <strain evidence="1 2">CGMCC 1.9159</strain>
    </source>
</reference>
<gene>
    <name evidence="1" type="ORF">SAMN04488242_1899</name>
</gene>
<organism evidence="1 2">
    <name type="scientific">Tessaracoccus oleiagri</name>
    <dbReference type="NCBI Taxonomy" id="686624"/>
    <lineage>
        <taxon>Bacteria</taxon>
        <taxon>Bacillati</taxon>
        <taxon>Actinomycetota</taxon>
        <taxon>Actinomycetes</taxon>
        <taxon>Propionibacteriales</taxon>
        <taxon>Propionibacteriaceae</taxon>
        <taxon>Tessaracoccus</taxon>
    </lineage>
</organism>
<evidence type="ECO:0000313" key="1">
    <source>
        <dbReference type="EMBL" id="SDL54870.1"/>
    </source>
</evidence>
<name>A0A1G9KYE3_9ACTN</name>
<dbReference type="AlphaFoldDB" id="A0A1G9KYE3"/>
<keyword evidence="2" id="KW-1185">Reference proteome</keyword>
<keyword evidence="1" id="KW-0808">Transferase</keyword>
<dbReference type="PANTHER" id="PTHR21599">
    <property type="entry name" value="GLYCERATE KINASE"/>
    <property type="match status" value="1"/>
</dbReference>
<dbReference type="Pfam" id="PF02595">
    <property type="entry name" value="Gly_kinase"/>
    <property type="match status" value="1"/>
</dbReference>
<dbReference type="OrthoDB" id="3733540at2"/>
<dbReference type="EMBL" id="FNGP01000003">
    <property type="protein sequence ID" value="SDL54870.1"/>
    <property type="molecule type" value="Genomic_DNA"/>
</dbReference>
<proteinExistence type="predicted"/>
<keyword evidence="1" id="KW-0418">Kinase</keyword>
<sequence>MRVVVASDAIGGLDARTAAETIGAAFREEGAEVAVIVLAPDAPTPDTQARLAAALREGATVVDCTQLRVDDLGAGLLACYADTPRAGLDELRREIGGRALTVVVHGEELQAPLTGLSGTAVTSSREAGEDLAAGLAADARAVAWLRELGLSDVPGAGAAGGLGALFLACGARLADRLDIAMEATDFPRTAREADLVVTGCTELDFHAKGGALVSRVVEVAERALRPVIVVAGRNFVSSRELRMAGIESAYAVHFSADERPVTRDALADLAAKVAGTWRF</sequence>
<dbReference type="InterPro" id="IPR004381">
    <property type="entry name" value="Glycerate_kinase"/>
</dbReference>
<dbReference type="GO" id="GO:0008887">
    <property type="term" value="F:glycerate kinase activity"/>
    <property type="evidence" value="ECO:0007669"/>
    <property type="project" value="InterPro"/>
</dbReference>
<dbReference type="Proteomes" id="UP000199475">
    <property type="component" value="Unassembled WGS sequence"/>
</dbReference>